<organism evidence="1 2">
    <name type="scientific">Sphaerisporangium dianthi</name>
    <dbReference type="NCBI Taxonomy" id="1436120"/>
    <lineage>
        <taxon>Bacteria</taxon>
        <taxon>Bacillati</taxon>
        <taxon>Actinomycetota</taxon>
        <taxon>Actinomycetes</taxon>
        <taxon>Streptosporangiales</taxon>
        <taxon>Streptosporangiaceae</taxon>
        <taxon>Sphaerisporangium</taxon>
    </lineage>
</organism>
<dbReference type="Gene3D" id="3.40.50.300">
    <property type="entry name" value="P-loop containing nucleotide triphosphate hydrolases"/>
    <property type="match status" value="1"/>
</dbReference>
<accession>A0ABV9CUW4</accession>
<dbReference type="Proteomes" id="UP001596004">
    <property type="component" value="Unassembled WGS sequence"/>
</dbReference>
<keyword evidence="2" id="KW-1185">Reference proteome</keyword>
<evidence type="ECO:0000313" key="1">
    <source>
        <dbReference type="EMBL" id="MFC4536620.1"/>
    </source>
</evidence>
<reference evidence="2" key="1">
    <citation type="journal article" date="2019" name="Int. J. Syst. Evol. Microbiol.">
        <title>The Global Catalogue of Microorganisms (GCM) 10K type strain sequencing project: providing services to taxonomists for standard genome sequencing and annotation.</title>
        <authorList>
            <consortium name="The Broad Institute Genomics Platform"/>
            <consortium name="The Broad Institute Genome Sequencing Center for Infectious Disease"/>
            <person name="Wu L."/>
            <person name="Ma J."/>
        </authorList>
    </citation>
    <scope>NUCLEOTIDE SEQUENCE [LARGE SCALE GENOMIC DNA]</scope>
    <source>
        <strain evidence="2">CGMCC 4.7132</strain>
    </source>
</reference>
<comment type="caution">
    <text evidence="1">The sequence shown here is derived from an EMBL/GenBank/DDBJ whole genome shotgun (WGS) entry which is preliminary data.</text>
</comment>
<dbReference type="SUPFAM" id="SSF52540">
    <property type="entry name" value="P-loop containing nucleoside triphosphate hydrolases"/>
    <property type="match status" value="1"/>
</dbReference>
<dbReference type="InterPro" id="IPR027417">
    <property type="entry name" value="P-loop_NTPase"/>
</dbReference>
<gene>
    <name evidence="1" type="ORF">ACFO60_38120</name>
</gene>
<sequence>MDEYVNGGEFQPMSLDEASQAAEMEESFVVEDVITTGTTLLYGEPDAGKSLMTSGLIKSLVTGEPFLGRTVNGTRTVAVCWSDDRAYAEYAQRIRRVLPEGYGERVRFYQMPIMKDAGMWDRLFAAIQAHGHDMVIFDVLSQMIDGDINDGPPVARFFDGVRKFTRKDIPALVLAHSSEKRGQNGKSDLPMGHTSIRGYSRMNIFLSRAESGIWTARVKGKWADTSMVTFMAPDFDVPRFKVLEEKDGRELRGKARERSTAVMNDRAEKARWIAENCQGVTTKKEVQERLAKRFRMKTPPNLSKPEWTSLVRQDGGDWTLVGPLAA</sequence>
<dbReference type="EMBL" id="JBHSFP010000051">
    <property type="protein sequence ID" value="MFC4536620.1"/>
    <property type="molecule type" value="Genomic_DNA"/>
</dbReference>
<dbReference type="RefSeq" id="WP_380851412.1">
    <property type="nucleotide sequence ID" value="NZ_JBHSFP010000051.1"/>
</dbReference>
<dbReference type="Pfam" id="PF13481">
    <property type="entry name" value="AAA_25"/>
    <property type="match status" value="1"/>
</dbReference>
<protein>
    <submittedName>
        <fullName evidence="1">AAA family ATPase</fullName>
    </submittedName>
</protein>
<name>A0ABV9CUW4_9ACTN</name>
<evidence type="ECO:0000313" key="2">
    <source>
        <dbReference type="Proteomes" id="UP001596004"/>
    </source>
</evidence>
<proteinExistence type="predicted"/>